<evidence type="ECO:0000313" key="2">
    <source>
        <dbReference type="EMBL" id="ARF60527.1"/>
    </source>
</evidence>
<dbReference type="Proteomes" id="UP000192445">
    <property type="component" value="Chromosome"/>
</dbReference>
<gene>
    <name evidence="2" type="ORF">B1H20_03310</name>
</gene>
<reference evidence="2 3" key="1">
    <citation type="submission" date="2017-03" db="EMBL/GenBank/DDBJ databases">
        <title>Complete Genome Sequence of a natural compounds producer, Streptomyces violaceus S21.</title>
        <authorList>
            <person name="Zhong C."/>
            <person name="Zhao Z."/>
            <person name="Fu J."/>
            <person name="Zong G."/>
            <person name="Qin R."/>
            <person name="Cao G."/>
        </authorList>
    </citation>
    <scope>NUCLEOTIDE SEQUENCE [LARGE SCALE GENOMIC DNA]</scope>
    <source>
        <strain evidence="2 3">S21</strain>
    </source>
</reference>
<feature type="chain" id="PRO_5038552363" evidence="1">
    <location>
        <begin position="19"/>
        <end position="68"/>
    </location>
</feature>
<dbReference type="KEGG" id="svu:B1H20_03310"/>
<protein>
    <submittedName>
        <fullName evidence="2">Uncharacterized protein</fullName>
    </submittedName>
</protein>
<feature type="signal peptide" evidence="1">
    <location>
        <begin position="1"/>
        <end position="18"/>
    </location>
</feature>
<organism evidence="2 3">
    <name type="scientific">Streptomyces violaceoruber</name>
    <dbReference type="NCBI Taxonomy" id="1935"/>
    <lineage>
        <taxon>Bacteria</taxon>
        <taxon>Bacillati</taxon>
        <taxon>Actinomycetota</taxon>
        <taxon>Actinomycetes</taxon>
        <taxon>Kitasatosporales</taxon>
        <taxon>Streptomycetaceae</taxon>
        <taxon>Streptomyces</taxon>
        <taxon>Streptomyces violaceoruber group</taxon>
    </lineage>
</organism>
<evidence type="ECO:0000256" key="1">
    <source>
        <dbReference type="SAM" id="SignalP"/>
    </source>
</evidence>
<dbReference type="AlphaFoldDB" id="A0A1V0U5X1"/>
<name>A0A1V0U5X1_STRVN</name>
<dbReference type="STRING" id="1935.B1H20_03310"/>
<proteinExistence type="predicted"/>
<keyword evidence="1" id="KW-0732">Signal</keyword>
<evidence type="ECO:0000313" key="3">
    <source>
        <dbReference type="Proteomes" id="UP000192445"/>
    </source>
</evidence>
<sequence length="68" mass="6198">MIRGMFRYAFLAAPSAVADAPKAAGNDAVAVALAPAASAAVAATAALAAAGVAAASTAAATPIGGARS</sequence>
<dbReference type="EMBL" id="CP020570">
    <property type="protein sequence ID" value="ARF60527.1"/>
    <property type="molecule type" value="Genomic_DNA"/>
</dbReference>
<accession>A0A1V0U5X1</accession>